<evidence type="ECO:0000313" key="1">
    <source>
        <dbReference type="EMBL" id="KAK7831974.1"/>
    </source>
</evidence>
<dbReference type="AlphaFoldDB" id="A0AAW0K0G4"/>
<comment type="caution">
    <text evidence="1">The sequence shown here is derived from an EMBL/GenBank/DDBJ whole genome shotgun (WGS) entry which is preliminary data.</text>
</comment>
<accession>A0AAW0K0G4</accession>
<organism evidence="1 2">
    <name type="scientific">Quercus suber</name>
    <name type="common">Cork oak</name>
    <dbReference type="NCBI Taxonomy" id="58331"/>
    <lineage>
        <taxon>Eukaryota</taxon>
        <taxon>Viridiplantae</taxon>
        <taxon>Streptophyta</taxon>
        <taxon>Embryophyta</taxon>
        <taxon>Tracheophyta</taxon>
        <taxon>Spermatophyta</taxon>
        <taxon>Magnoliopsida</taxon>
        <taxon>eudicotyledons</taxon>
        <taxon>Gunneridae</taxon>
        <taxon>Pentapetalae</taxon>
        <taxon>rosids</taxon>
        <taxon>fabids</taxon>
        <taxon>Fagales</taxon>
        <taxon>Fagaceae</taxon>
        <taxon>Quercus</taxon>
    </lineage>
</organism>
<reference evidence="1 2" key="1">
    <citation type="journal article" date="2018" name="Sci. Data">
        <title>The draft genome sequence of cork oak.</title>
        <authorList>
            <person name="Ramos A.M."/>
            <person name="Usie A."/>
            <person name="Barbosa P."/>
            <person name="Barros P.M."/>
            <person name="Capote T."/>
            <person name="Chaves I."/>
            <person name="Simoes F."/>
            <person name="Abreu I."/>
            <person name="Carrasquinho I."/>
            <person name="Faro C."/>
            <person name="Guimaraes J.B."/>
            <person name="Mendonca D."/>
            <person name="Nobrega F."/>
            <person name="Rodrigues L."/>
            <person name="Saibo N.J.M."/>
            <person name="Varela M.C."/>
            <person name="Egas C."/>
            <person name="Matos J."/>
            <person name="Miguel C.M."/>
            <person name="Oliveira M.M."/>
            <person name="Ricardo C.P."/>
            <person name="Goncalves S."/>
        </authorList>
    </citation>
    <scope>NUCLEOTIDE SEQUENCE [LARGE SCALE GENOMIC DNA]</scope>
    <source>
        <strain evidence="2">cv. HL8</strain>
    </source>
</reference>
<evidence type="ECO:0000313" key="2">
    <source>
        <dbReference type="Proteomes" id="UP000237347"/>
    </source>
</evidence>
<dbReference type="EMBL" id="PKMF04000432">
    <property type="protein sequence ID" value="KAK7831974.1"/>
    <property type="molecule type" value="Genomic_DNA"/>
</dbReference>
<protein>
    <submittedName>
        <fullName evidence="1">Uncharacterized protein</fullName>
    </submittedName>
</protein>
<keyword evidence="2" id="KW-1185">Reference proteome</keyword>
<name>A0AAW0K0G4_QUESU</name>
<proteinExistence type="predicted"/>
<gene>
    <name evidence="1" type="ORF">CFP56_026804</name>
</gene>
<sequence length="80" mass="9269">MSRGVFQVRVSFVKDVQKQEAWWERQHELVAENFGALFSTDSGSNWTCLVILLKELTEVEKREEPKKGRTCILEKALDKA</sequence>
<dbReference type="Proteomes" id="UP000237347">
    <property type="component" value="Unassembled WGS sequence"/>
</dbReference>